<dbReference type="CDD" id="cd08366">
    <property type="entry name" value="APC10"/>
    <property type="match status" value="1"/>
</dbReference>
<keyword evidence="2" id="KW-0132">Cell division</keyword>
<dbReference type="PANTHER" id="PTHR12936">
    <property type="entry name" value="ANAPHASE-PROMOTING COMPLEX 10"/>
    <property type="match status" value="1"/>
</dbReference>
<dbReference type="PANTHER" id="PTHR12936:SF0">
    <property type="entry name" value="ANAPHASE-PROMOTING COMPLEX SUBUNIT 10"/>
    <property type="match status" value="1"/>
</dbReference>
<evidence type="ECO:0000256" key="2">
    <source>
        <dbReference type="ARBA" id="ARBA00022618"/>
    </source>
</evidence>
<comment type="similarity">
    <text evidence="1">Belongs to the APC10 family.</text>
</comment>
<evidence type="ECO:0000313" key="8">
    <source>
        <dbReference type="Proteomes" id="UP001165082"/>
    </source>
</evidence>
<dbReference type="GO" id="GO:0005680">
    <property type="term" value="C:anaphase-promoting complex"/>
    <property type="evidence" value="ECO:0007669"/>
    <property type="project" value="InterPro"/>
</dbReference>
<feature type="domain" description="DOC" evidence="6">
    <location>
        <begin position="101"/>
        <end position="226"/>
    </location>
</feature>
<feature type="non-terminal residue" evidence="7">
    <location>
        <position position="1"/>
    </location>
</feature>
<dbReference type="PROSITE" id="PS51284">
    <property type="entry name" value="DOC"/>
    <property type="match status" value="1"/>
</dbReference>
<name>A0A9W7CC41_9STRA</name>
<keyword evidence="5" id="KW-0131">Cell cycle</keyword>
<dbReference type="Pfam" id="PF03256">
    <property type="entry name" value="ANAPC10"/>
    <property type="match status" value="1"/>
</dbReference>
<organism evidence="7 8">
    <name type="scientific">Triparma retinervis</name>
    <dbReference type="NCBI Taxonomy" id="2557542"/>
    <lineage>
        <taxon>Eukaryota</taxon>
        <taxon>Sar</taxon>
        <taxon>Stramenopiles</taxon>
        <taxon>Ochrophyta</taxon>
        <taxon>Bolidophyceae</taxon>
        <taxon>Parmales</taxon>
        <taxon>Triparmaceae</taxon>
        <taxon>Triparma</taxon>
    </lineage>
</organism>
<dbReference type="GO" id="GO:0031145">
    <property type="term" value="P:anaphase-promoting complex-dependent catabolic process"/>
    <property type="evidence" value="ECO:0007669"/>
    <property type="project" value="InterPro"/>
</dbReference>
<accession>A0A9W7CC41</accession>
<dbReference type="InterPro" id="IPR016901">
    <property type="entry name" value="APC10/Doc1"/>
</dbReference>
<dbReference type="Gene3D" id="2.60.120.260">
    <property type="entry name" value="Galactose-binding domain-like"/>
    <property type="match status" value="1"/>
</dbReference>
<comment type="caution">
    <text evidence="7">The sequence shown here is derived from an EMBL/GenBank/DDBJ whole genome shotgun (WGS) entry which is preliminary data.</text>
</comment>
<dbReference type="GO" id="GO:0070979">
    <property type="term" value="P:protein K11-linked ubiquitination"/>
    <property type="evidence" value="ECO:0007669"/>
    <property type="project" value="TreeGrafter"/>
</dbReference>
<dbReference type="SMART" id="SM01337">
    <property type="entry name" value="APC10"/>
    <property type="match status" value="1"/>
</dbReference>
<dbReference type="OrthoDB" id="24948at2759"/>
<dbReference type="AlphaFoldDB" id="A0A9W7CC41"/>
<reference evidence="7" key="1">
    <citation type="submission" date="2022-07" db="EMBL/GenBank/DDBJ databases">
        <title>Genome analysis of Parmales, a sister group of diatoms, reveals the evolutionary specialization of diatoms from phago-mixotrophs to photoautotrophs.</title>
        <authorList>
            <person name="Ban H."/>
            <person name="Sato S."/>
            <person name="Yoshikawa S."/>
            <person name="Kazumasa Y."/>
            <person name="Nakamura Y."/>
            <person name="Ichinomiya M."/>
            <person name="Saitoh K."/>
            <person name="Sato N."/>
            <person name="Blanc-Mathieu R."/>
            <person name="Endo H."/>
            <person name="Kuwata A."/>
            <person name="Ogata H."/>
        </authorList>
    </citation>
    <scope>NUCLEOTIDE SEQUENCE</scope>
</reference>
<dbReference type="GO" id="GO:0051301">
    <property type="term" value="P:cell division"/>
    <property type="evidence" value="ECO:0007669"/>
    <property type="project" value="UniProtKB-KW"/>
</dbReference>
<dbReference type="Proteomes" id="UP001165082">
    <property type="component" value="Unassembled WGS sequence"/>
</dbReference>
<dbReference type="InterPro" id="IPR004939">
    <property type="entry name" value="APC_su10/DOC_dom"/>
</dbReference>
<proteinExistence type="inferred from homology"/>
<evidence type="ECO:0000256" key="1">
    <source>
        <dbReference type="ARBA" id="ARBA00006762"/>
    </source>
</evidence>
<sequence length="226" mass="24497">MDDEDTEGGQMDVMDMASMHDYSPTMATPASAVDNRNIASAQANQPASASLYAGPGSAGDASYPRRNLGGSMNGMMRLINTPPPSGELKIPPYPRKEFEGAFDRPPRRGAAHGAVGKKKEDLVEIGNKAVWTLTSAKPGNGIHQLRDNSPDTYWQSDGLSPHTISCTFSCKQTISLIMLYLDYTLDESYTPKKIAVSVGMCRDDIEGGKVEVVEVNEPNGWVEIWV</sequence>
<evidence type="ECO:0000259" key="6">
    <source>
        <dbReference type="PROSITE" id="PS51284"/>
    </source>
</evidence>
<dbReference type="SUPFAM" id="SSF49785">
    <property type="entry name" value="Galactose-binding domain-like"/>
    <property type="match status" value="1"/>
</dbReference>
<evidence type="ECO:0000256" key="3">
    <source>
        <dbReference type="ARBA" id="ARBA00022776"/>
    </source>
</evidence>
<keyword evidence="4" id="KW-0833">Ubl conjugation pathway</keyword>
<evidence type="ECO:0000313" key="7">
    <source>
        <dbReference type="EMBL" id="GMI03847.1"/>
    </source>
</evidence>
<dbReference type="InterPro" id="IPR008979">
    <property type="entry name" value="Galactose-bd-like_sf"/>
</dbReference>
<dbReference type="EMBL" id="BRXZ01000049">
    <property type="protein sequence ID" value="GMI03847.1"/>
    <property type="molecule type" value="Genomic_DNA"/>
</dbReference>
<gene>
    <name evidence="7" type="ORF">TrRE_jg10478</name>
</gene>
<keyword evidence="3" id="KW-0498">Mitosis</keyword>
<keyword evidence="8" id="KW-1185">Reference proteome</keyword>
<evidence type="ECO:0000256" key="5">
    <source>
        <dbReference type="ARBA" id="ARBA00023306"/>
    </source>
</evidence>
<evidence type="ECO:0000256" key="4">
    <source>
        <dbReference type="ARBA" id="ARBA00022786"/>
    </source>
</evidence>
<protein>
    <recommendedName>
        <fullName evidence="6">DOC domain-containing protein</fullName>
    </recommendedName>
</protein>